<organism evidence="3 4">
    <name type="scientific">Rhodococcus triatomae</name>
    <dbReference type="NCBI Taxonomy" id="300028"/>
    <lineage>
        <taxon>Bacteria</taxon>
        <taxon>Bacillati</taxon>
        <taxon>Actinomycetota</taxon>
        <taxon>Actinomycetes</taxon>
        <taxon>Mycobacteriales</taxon>
        <taxon>Nocardiaceae</taxon>
        <taxon>Rhodococcus</taxon>
    </lineage>
</organism>
<keyword evidence="2" id="KW-0812">Transmembrane</keyword>
<name>A0A1G8KP31_9NOCA</name>
<keyword evidence="2" id="KW-1133">Transmembrane helix</keyword>
<proteinExistence type="predicted"/>
<evidence type="ECO:0000256" key="2">
    <source>
        <dbReference type="SAM" id="Phobius"/>
    </source>
</evidence>
<protein>
    <submittedName>
        <fullName evidence="3">TIGR02611 family protein</fullName>
    </submittedName>
</protein>
<feature type="transmembrane region" description="Helical" evidence="2">
    <location>
        <begin position="112"/>
        <end position="133"/>
    </location>
</feature>
<accession>A0A1G8KP31</accession>
<dbReference type="RefSeq" id="WP_139183274.1">
    <property type="nucleotide sequence ID" value="NZ_CP048813.1"/>
</dbReference>
<dbReference type="EMBL" id="FNDN01000007">
    <property type="protein sequence ID" value="SDI44650.1"/>
    <property type="molecule type" value="Genomic_DNA"/>
</dbReference>
<gene>
    <name evidence="3" type="ORF">SAMN05444695_107194</name>
</gene>
<dbReference type="Proteomes" id="UP000183263">
    <property type="component" value="Unassembled WGS sequence"/>
</dbReference>
<feature type="transmembrane region" description="Helical" evidence="2">
    <location>
        <begin position="44"/>
        <end position="65"/>
    </location>
</feature>
<evidence type="ECO:0000313" key="3">
    <source>
        <dbReference type="EMBL" id="SDI44650.1"/>
    </source>
</evidence>
<reference evidence="3 4" key="1">
    <citation type="submission" date="2016-10" db="EMBL/GenBank/DDBJ databases">
        <authorList>
            <person name="de Groot N.N."/>
        </authorList>
    </citation>
    <scope>NUCLEOTIDE SEQUENCE [LARGE SCALE GENOMIC DNA]</scope>
    <source>
        <strain evidence="3 4">DSM 44892</strain>
    </source>
</reference>
<dbReference type="InterPro" id="IPR019099">
    <property type="entry name" value="Uncharacterised_PGPGW_TM"/>
</dbReference>
<dbReference type="InterPro" id="IPR013434">
    <property type="entry name" value="CHP02611"/>
</dbReference>
<evidence type="ECO:0000256" key="1">
    <source>
        <dbReference type="SAM" id="MobiDB-lite"/>
    </source>
</evidence>
<dbReference type="NCBIfam" id="TIGR02611">
    <property type="entry name" value="TIGR02611 family protein"/>
    <property type="match status" value="1"/>
</dbReference>
<feature type="transmembrane region" description="Helical" evidence="2">
    <location>
        <begin position="71"/>
        <end position="91"/>
    </location>
</feature>
<feature type="region of interest" description="Disordered" evidence="1">
    <location>
        <begin position="1"/>
        <end position="20"/>
    </location>
</feature>
<keyword evidence="2" id="KW-0472">Membrane</keyword>
<sequence>MTAYDAEDRDDPRRADRADVADPESAGRWMRWRMRVAGNRSLNLAYRTAVGVVGTIVLVVGVIAIPYPGPGWLIVFAGLGILSSEFAWAHRVLRFVRVRYDRFMGWYVAQSLVIRVAGALFTALVVVVTLWVLGTFGLVGPWVGLDHDWLRSPFS</sequence>
<dbReference type="Pfam" id="PF09656">
    <property type="entry name" value="PGPGW"/>
    <property type="match status" value="1"/>
</dbReference>
<feature type="compositionally biased region" description="Basic and acidic residues" evidence="1">
    <location>
        <begin position="10"/>
        <end position="20"/>
    </location>
</feature>
<evidence type="ECO:0000313" key="4">
    <source>
        <dbReference type="Proteomes" id="UP000183263"/>
    </source>
</evidence>
<keyword evidence="4" id="KW-1185">Reference proteome</keyword>
<dbReference type="AlphaFoldDB" id="A0A1G8KP31"/>
<dbReference type="OrthoDB" id="3295542at2"/>